<protein>
    <recommendedName>
        <fullName evidence="3">Phage protein</fullName>
    </recommendedName>
</protein>
<sequence length="104" mass="11639">MKLDLFRKDLIIEVLHMGEGDETFITAISGRITVERLQEIEKQMADGEAFDKGAGSYVFDCAHFPGQYGEFGYCELPPCWELTPIGFVSLEQLVLETAGDDDDD</sequence>
<evidence type="ECO:0008006" key="3">
    <source>
        <dbReference type="Google" id="ProtNLM"/>
    </source>
</evidence>
<comment type="caution">
    <text evidence="1">The sequence shown here is derived from an EMBL/GenBank/DDBJ whole genome shotgun (WGS) entry which is preliminary data.</text>
</comment>
<dbReference type="AlphaFoldDB" id="A0ABD4YFF6"/>
<gene>
    <name evidence="1" type="ORF">N5C70_15130</name>
</gene>
<accession>A0ABD4YFF6</accession>
<evidence type="ECO:0000313" key="1">
    <source>
        <dbReference type="EMBL" id="MDH0758033.1"/>
    </source>
</evidence>
<proteinExistence type="predicted"/>
<dbReference type="Proteomes" id="UP001160152">
    <property type="component" value="Unassembled WGS sequence"/>
</dbReference>
<dbReference type="EMBL" id="JAOCBV010000001">
    <property type="protein sequence ID" value="MDH0758033.1"/>
    <property type="molecule type" value="Genomic_DNA"/>
</dbReference>
<dbReference type="RefSeq" id="WP_280069937.1">
    <property type="nucleotide sequence ID" value="NZ_JAOCBV010000001.1"/>
</dbReference>
<reference evidence="1 2" key="1">
    <citation type="submission" date="2022-09" db="EMBL/GenBank/DDBJ databases">
        <title>Intensive care unit water sources are persistently colonized with multi-drug resistant bacteria and are the site of extensive horizontal gene transfer of antibiotic resistance genes.</title>
        <authorList>
            <person name="Diorio-Toth L."/>
        </authorList>
    </citation>
    <scope>NUCLEOTIDE SEQUENCE [LARGE SCALE GENOMIC DNA]</scope>
    <source>
        <strain evidence="1 2">GD03901</strain>
    </source>
</reference>
<organism evidence="1 2">
    <name type="scientific">Pseudomonas juntendi</name>
    <dbReference type="NCBI Taxonomy" id="2666183"/>
    <lineage>
        <taxon>Bacteria</taxon>
        <taxon>Pseudomonadati</taxon>
        <taxon>Pseudomonadota</taxon>
        <taxon>Gammaproteobacteria</taxon>
        <taxon>Pseudomonadales</taxon>
        <taxon>Pseudomonadaceae</taxon>
        <taxon>Pseudomonas</taxon>
    </lineage>
</organism>
<name>A0ABD4YFF6_9PSED</name>
<evidence type="ECO:0000313" key="2">
    <source>
        <dbReference type="Proteomes" id="UP001160152"/>
    </source>
</evidence>